<name>A0A8J2TR64_9FLAO</name>
<evidence type="ECO:0000256" key="1">
    <source>
        <dbReference type="SAM" id="SignalP"/>
    </source>
</evidence>
<proteinExistence type="predicted"/>
<gene>
    <name evidence="3" type="ORF">GCM10011531_21010</name>
</gene>
<reference evidence="3 4" key="1">
    <citation type="journal article" date="2014" name="Int. J. Syst. Evol. Microbiol.">
        <title>Complete genome sequence of Corynebacterium casei LMG S-19264T (=DSM 44701T), isolated from a smear-ripened cheese.</title>
        <authorList>
            <consortium name="US DOE Joint Genome Institute (JGI-PGF)"/>
            <person name="Walter F."/>
            <person name="Albersmeier A."/>
            <person name="Kalinowski J."/>
            <person name="Ruckert C."/>
        </authorList>
    </citation>
    <scope>NUCLEOTIDE SEQUENCE [LARGE SCALE GENOMIC DNA]</scope>
    <source>
        <strain evidence="3 4">CGMCC 1.15295</strain>
    </source>
</reference>
<dbReference type="NCBIfam" id="TIGR04131">
    <property type="entry name" value="Bac_Flav_CTERM"/>
    <property type="match status" value="1"/>
</dbReference>
<dbReference type="Pfam" id="PF19081">
    <property type="entry name" value="Ig_7"/>
    <property type="match status" value="1"/>
</dbReference>
<dbReference type="InterPro" id="IPR026341">
    <property type="entry name" value="T9SS_type_B"/>
</dbReference>
<organism evidence="3 4">
    <name type="scientific">Aquaticitalea lipolytica</name>
    <dbReference type="NCBI Taxonomy" id="1247562"/>
    <lineage>
        <taxon>Bacteria</taxon>
        <taxon>Pseudomonadati</taxon>
        <taxon>Bacteroidota</taxon>
        <taxon>Flavobacteriia</taxon>
        <taxon>Flavobacteriales</taxon>
        <taxon>Flavobacteriaceae</taxon>
        <taxon>Aquaticitalea</taxon>
    </lineage>
</organism>
<accession>A0A8J2TR64</accession>
<dbReference type="AlphaFoldDB" id="A0A8J2TR64"/>
<feature type="signal peptide" evidence="1">
    <location>
        <begin position="1"/>
        <end position="22"/>
    </location>
</feature>
<evidence type="ECO:0000313" key="3">
    <source>
        <dbReference type="EMBL" id="GFZ89296.1"/>
    </source>
</evidence>
<evidence type="ECO:0000259" key="2">
    <source>
        <dbReference type="Pfam" id="PF19081"/>
    </source>
</evidence>
<comment type="caution">
    <text evidence="3">The sequence shown here is derived from an EMBL/GenBank/DDBJ whole genome shotgun (WGS) entry which is preliminary data.</text>
</comment>
<sequence>MKFLRKSIQIVLLCVSIPNAFAQLGFCNGNSGDPIFIETFGEGTNNVALPLGTTTYTYANSAPNDGFYTVSSTTNWYGWHNTLDHTPNDTNGRSLIVNADFTAGEFFRQTINGLCENTSYEFSSWLLNLLPSSGCGGSGIPINVKFQIWDITDTNLLASGDTGNIAGTPNAIWEQFGLTFQTLPAQTSVILKMINNGVGGCGNDLAIDDIVFKTCGDNIVIEDSQSNATIMVCENDTPFATQLTANPDFSIYTTHAYQWQESTDNTIWVDIVGETYQSYITPNINTTTYYRVKVAEDAVNLANPQCSSLSEVFEIRVIEVPEAPISNGNIENCGNDTQSVSVTVPADVIVNWYDAPSGGNLLLSESDSYPTNVAGTYYAEAVTSNGNCVSNNRTAVSIVFYPVPVVVDEELTFCEGEDITLYANVQNMTYLWSTGDVISQTTVNTSGIYTVIVTNGNGCSATKTITLTQIDNPVIGSVESEGTDIIISTANTGDFEYSLDGINYQLNPVFNTIEGGLYTIYVRERSGCGVASIEYLHFWVPKFFTPNGDTENDTFNLKGIEFYNHSEVYIFDRYGRLLISSKNSPFAWDGTFKNQPLPMSDYWYVINIDGQELKGHFTLKR</sequence>
<protein>
    <recommendedName>
        <fullName evidence="2">Ig-like domain-containing protein</fullName>
    </recommendedName>
</protein>
<dbReference type="Pfam" id="PF13585">
    <property type="entry name" value="CHU_C"/>
    <property type="match status" value="1"/>
</dbReference>
<feature type="domain" description="Ig-like" evidence="2">
    <location>
        <begin position="321"/>
        <end position="402"/>
    </location>
</feature>
<feature type="chain" id="PRO_5035236164" description="Ig-like domain-containing protein" evidence="1">
    <location>
        <begin position="23"/>
        <end position="621"/>
    </location>
</feature>
<keyword evidence="1" id="KW-0732">Signal</keyword>
<dbReference type="Gene3D" id="2.60.40.10">
    <property type="entry name" value="Immunoglobulins"/>
    <property type="match status" value="1"/>
</dbReference>
<evidence type="ECO:0000313" key="4">
    <source>
        <dbReference type="Proteomes" id="UP000598120"/>
    </source>
</evidence>
<dbReference type="InterPro" id="IPR044023">
    <property type="entry name" value="Ig_7"/>
</dbReference>
<dbReference type="EMBL" id="BMIC01000004">
    <property type="protein sequence ID" value="GFZ89296.1"/>
    <property type="molecule type" value="Genomic_DNA"/>
</dbReference>
<dbReference type="Proteomes" id="UP000598120">
    <property type="component" value="Unassembled WGS sequence"/>
</dbReference>
<dbReference type="InterPro" id="IPR013783">
    <property type="entry name" value="Ig-like_fold"/>
</dbReference>
<keyword evidence="4" id="KW-1185">Reference proteome</keyword>
<dbReference type="RefSeq" id="WP_229660214.1">
    <property type="nucleotide sequence ID" value="NZ_BMIC01000004.1"/>
</dbReference>